<dbReference type="PROSITE" id="PS51677">
    <property type="entry name" value="NODB"/>
    <property type="match status" value="1"/>
</dbReference>
<dbReference type="RefSeq" id="WP_110396373.1">
    <property type="nucleotide sequence ID" value="NZ_JBHUHB010000001.1"/>
</dbReference>
<dbReference type="InterPro" id="IPR050248">
    <property type="entry name" value="Polysacc_deacetylase_ArnD"/>
</dbReference>
<keyword evidence="2" id="KW-0378">Hydrolase</keyword>
<evidence type="ECO:0000313" key="5">
    <source>
        <dbReference type="Proteomes" id="UP000247978"/>
    </source>
</evidence>
<protein>
    <submittedName>
        <fullName evidence="4">Peptidoglycan/xylan/chitin deacetylase (PgdA/CDA1 family)</fullName>
    </submittedName>
</protein>
<accession>A0A2V3VTA8</accession>
<comment type="caution">
    <text evidence="4">The sequence shown here is derived from an EMBL/GenBank/DDBJ whole genome shotgun (WGS) entry which is preliminary data.</text>
</comment>
<dbReference type="OrthoDB" id="9812065at2"/>
<dbReference type="InterPro" id="IPR011330">
    <property type="entry name" value="Glyco_hydro/deAcase_b/a-brl"/>
</dbReference>
<dbReference type="GO" id="GO:0016810">
    <property type="term" value="F:hydrolase activity, acting on carbon-nitrogen (but not peptide) bonds"/>
    <property type="evidence" value="ECO:0007669"/>
    <property type="project" value="InterPro"/>
</dbReference>
<evidence type="ECO:0000256" key="2">
    <source>
        <dbReference type="ARBA" id="ARBA00022801"/>
    </source>
</evidence>
<dbReference type="PANTHER" id="PTHR10587">
    <property type="entry name" value="GLYCOSYL TRANSFERASE-RELATED"/>
    <property type="match status" value="1"/>
</dbReference>
<name>A0A2V3VTA8_9BACI</name>
<dbReference type="Proteomes" id="UP000247978">
    <property type="component" value="Unassembled WGS sequence"/>
</dbReference>
<dbReference type="SUPFAM" id="SSF88713">
    <property type="entry name" value="Glycoside hydrolase/deacetylase"/>
    <property type="match status" value="1"/>
</dbReference>
<dbReference type="GO" id="GO:0005975">
    <property type="term" value="P:carbohydrate metabolic process"/>
    <property type="evidence" value="ECO:0007669"/>
    <property type="project" value="InterPro"/>
</dbReference>
<evidence type="ECO:0000256" key="1">
    <source>
        <dbReference type="ARBA" id="ARBA00022723"/>
    </source>
</evidence>
<organism evidence="4 5">
    <name type="scientific">Pseudogracilibacillus auburnensis</name>
    <dbReference type="NCBI Taxonomy" id="1494959"/>
    <lineage>
        <taxon>Bacteria</taxon>
        <taxon>Bacillati</taxon>
        <taxon>Bacillota</taxon>
        <taxon>Bacilli</taxon>
        <taxon>Bacillales</taxon>
        <taxon>Bacillaceae</taxon>
        <taxon>Pseudogracilibacillus</taxon>
    </lineage>
</organism>
<proteinExistence type="predicted"/>
<feature type="domain" description="NodB homology" evidence="3">
    <location>
        <begin position="280"/>
        <end position="456"/>
    </location>
</feature>
<dbReference type="EMBL" id="QJJQ01000012">
    <property type="protein sequence ID" value="PXW85107.1"/>
    <property type="molecule type" value="Genomic_DNA"/>
</dbReference>
<dbReference type="InterPro" id="IPR002509">
    <property type="entry name" value="NODB_dom"/>
</dbReference>
<dbReference type="PANTHER" id="PTHR10587:SF133">
    <property type="entry name" value="CHITIN DEACETYLASE 1-RELATED"/>
    <property type="match status" value="1"/>
</dbReference>
<gene>
    <name evidence="4" type="ORF">DFR56_11285</name>
</gene>
<sequence length="476" mass="54356">MVKMIKGVKRIKWPGWVVIFLLFLGLTFMIGKTAQAIQKITHKEAISVKINSEQIDTGIKLQSETKEADSFTSFVTYPYTEIEAIDLPIRKWVLEQEKLFHEEIEQIEMMFGENIEAHFNLQTEIKKINDDLFSILMTVEQHVNEENEYSLLQTFTIDLQAEKIVELNDIINKAEEIGNELFLLFKDNIPEKSTFDEDSLRGKLQNIQHINWVIDNDNINFYFNPNEIGNKKIIEINIPLIKLHKYLTDEMTSILISDEMAQEIKRESSDESDKLKTNGKYIALTFDDGPDEEVTPRILETLREYNAKATFYMLSQKATNNPELAKQVADEGHEIGNHSITHANLNTVGASRIHSEVVGSMEQIEKATGVKPTTFRPPYGEFNQTVINQAADSNQSIIMWSVDTLDWKHRNANSVFENMKLARSGSIVLMHDIHATTADALPQIMEYLTEQGFEFVTVSELLPLIDGEGAGPYYGN</sequence>
<dbReference type="Pfam" id="PF01522">
    <property type="entry name" value="Polysacc_deac_1"/>
    <property type="match status" value="1"/>
</dbReference>
<reference evidence="4 5" key="1">
    <citation type="submission" date="2018-05" db="EMBL/GenBank/DDBJ databases">
        <title>Genomic Encyclopedia of Type Strains, Phase IV (KMG-IV): sequencing the most valuable type-strain genomes for metagenomic binning, comparative biology and taxonomic classification.</title>
        <authorList>
            <person name="Goeker M."/>
        </authorList>
    </citation>
    <scope>NUCLEOTIDE SEQUENCE [LARGE SCALE GENOMIC DNA]</scope>
    <source>
        <strain evidence="4 5">DSM 28556</strain>
    </source>
</reference>
<dbReference type="GO" id="GO:0016020">
    <property type="term" value="C:membrane"/>
    <property type="evidence" value="ECO:0007669"/>
    <property type="project" value="TreeGrafter"/>
</dbReference>
<dbReference type="GO" id="GO:0046872">
    <property type="term" value="F:metal ion binding"/>
    <property type="evidence" value="ECO:0007669"/>
    <property type="project" value="UniProtKB-KW"/>
</dbReference>
<dbReference type="AlphaFoldDB" id="A0A2V3VTA8"/>
<keyword evidence="5" id="KW-1185">Reference proteome</keyword>
<keyword evidence="1" id="KW-0479">Metal-binding</keyword>
<evidence type="ECO:0000259" key="3">
    <source>
        <dbReference type="PROSITE" id="PS51677"/>
    </source>
</evidence>
<evidence type="ECO:0000313" key="4">
    <source>
        <dbReference type="EMBL" id="PXW85107.1"/>
    </source>
</evidence>
<dbReference type="Gene3D" id="3.20.20.370">
    <property type="entry name" value="Glycoside hydrolase/deacetylase"/>
    <property type="match status" value="1"/>
</dbReference>